<dbReference type="Gene3D" id="2.40.10.170">
    <property type="match status" value="1"/>
</dbReference>
<dbReference type="PANTHER" id="PTHR38447:SF1">
    <property type="entry name" value="RNA POLYMERASE-BINDING TRANSCRIPTION FACTOR CARD"/>
    <property type="match status" value="1"/>
</dbReference>
<feature type="domain" description="CarD-like/TRCF RNAP-interacting" evidence="1">
    <location>
        <begin position="1"/>
        <end position="111"/>
    </location>
</feature>
<dbReference type="InterPro" id="IPR036101">
    <property type="entry name" value="CarD-like/TRCF_RID_sf"/>
</dbReference>
<name>A0A1R1MK44_9BACT</name>
<proteinExistence type="predicted"/>
<dbReference type="Pfam" id="PF02559">
    <property type="entry name" value="CarD_TRCF_RID"/>
    <property type="match status" value="1"/>
</dbReference>
<dbReference type="InterPro" id="IPR052531">
    <property type="entry name" value="CarD-like_regulator"/>
</dbReference>
<dbReference type="AlphaFoldDB" id="A0A1R1MK44"/>
<gene>
    <name evidence="2" type="ORF">BLW93_06650</name>
</gene>
<dbReference type="InterPro" id="IPR003711">
    <property type="entry name" value="CarD-like/TRCF_RID"/>
</dbReference>
<dbReference type="GO" id="GO:0009303">
    <property type="term" value="P:rRNA transcription"/>
    <property type="evidence" value="ECO:0007669"/>
    <property type="project" value="TreeGrafter"/>
</dbReference>
<evidence type="ECO:0000259" key="1">
    <source>
        <dbReference type="SMART" id="SM01058"/>
    </source>
</evidence>
<dbReference type="RefSeq" id="WP_076713319.1">
    <property type="nucleotide sequence ID" value="NZ_MOEN01000025.1"/>
</dbReference>
<accession>A0A1R1MK44</accession>
<dbReference type="PANTHER" id="PTHR38447">
    <property type="entry name" value="TRANSCRIPTION FACTOR YDEB-RELATED"/>
    <property type="match status" value="1"/>
</dbReference>
<protein>
    <submittedName>
        <fullName evidence="2">Transcriptional regulator</fullName>
    </submittedName>
</protein>
<dbReference type="SUPFAM" id="SSF141259">
    <property type="entry name" value="CarD-like"/>
    <property type="match status" value="1"/>
</dbReference>
<sequence length="163" mass="18836">MIRIGDKVAYPPHGVGVVEGEEKRTVGGREILFFRIKLLGKNMSVLVPETIIENSGIRPVLDEQEVNEIFQFLSEVPKNISSKWTVRHRLNVDRIKTGDVKELAIVVRNLSYRTKEKDLSYSEKRMFEEAFEKLSEEIALSLGKDIKEVKKKIRKILKEVKKQ</sequence>
<dbReference type="SMART" id="SM01058">
    <property type="entry name" value="CarD_TRCF"/>
    <property type="match status" value="1"/>
</dbReference>
<reference evidence="2 3" key="1">
    <citation type="submission" date="2016-10" db="EMBL/GenBank/DDBJ databases">
        <title>Genome sequence of a sulfur-reducing bacterium Desulfurobacterium indicum K6013.</title>
        <authorList>
            <person name="Cao J."/>
            <person name="Shao Z."/>
            <person name="Alain K."/>
            <person name="Jebbar M."/>
        </authorList>
    </citation>
    <scope>NUCLEOTIDE SEQUENCE [LARGE SCALE GENOMIC DNA]</scope>
    <source>
        <strain evidence="2 3">K6013</strain>
    </source>
</reference>
<dbReference type="Pfam" id="PF21095">
    <property type="entry name" value="CarD_C"/>
    <property type="match status" value="1"/>
</dbReference>
<dbReference type="EMBL" id="MOEN01000025">
    <property type="protein sequence ID" value="OMH40177.1"/>
    <property type="molecule type" value="Genomic_DNA"/>
</dbReference>
<evidence type="ECO:0000313" key="2">
    <source>
        <dbReference type="EMBL" id="OMH40177.1"/>
    </source>
</evidence>
<comment type="caution">
    <text evidence="2">The sequence shown here is derived from an EMBL/GenBank/DDBJ whole genome shotgun (WGS) entry which is preliminary data.</text>
</comment>
<dbReference type="Gene3D" id="1.20.58.1290">
    <property type="entry name" value="CarD-like, C-terminal domain"/>
    <property type="match status" value="1"/>
</dbReference>
<dbReference type="STRING" id="1914305.BLW93_06650"/>
<keyword evidence="3" id="KW-1185">Reference proteome</keyword>
<dbReference type="InterPro" id="IPR042215">
    <property type="entry name" value="CarD-like_C"/>
</dbReference>
<evidence type="ECO:0000313" key="3">
    <source>
        <dbReference type="Proteomes" id="UP000187408"/>
    </source>
</evidence>
<dbReference type="Proteomes" id="UP000187408">
    <property type="component" value="Unassembled WGS sequence"/>
</dbReference>
<dbReference type="InterPro" id="IPR048792">
    <property type="entry name" value="CarD_C"/>
</dbReference>
<organism evidence="2 3">
    <name type="scientific">Desulfurobacterium indicum</name>
    <dbReference type="NCBI Taxonomy" id="1914305"/>
    <lineage>
        <taxon>Bacteria</taxon>
        <taxon>Pseudomonadati</taxon>
        <taxon>Aquificota</taxon>
        <taxon>Aquificia</taxon>
        <taxon>Desulfurobacteriales</taxon>
        <taxon>Desulfurobacteriaceae</taxon>
        <taxon>Desulfurobacterium</taxon>
    </lineage>
</organism>
<dbReference type="OrthoDB" id="9786074at2"/>